<comment type="caution">
    <text evidence="2">The sequence shown here is derived from an EMBL/GenBank/DDBJ whole genome shotgun (WGS) entry which is preliminary data.</text>
</comment>
<evidence type="ECO:0000313" key="3">
    <source>
        <dbReference type="Proteomes" id="UP000656804"/>
    </source>
</evidence>
<proteinExistence type="predicted"/>
<accession>A0A930V3J9</accession>
<name>A0A930V3J9_9ACTN</name>
<keyword evidence="1" id="KW-0732">Signal</keyword>
<keyword evidence="3" id="KW-1185">Reference proteome</keyword>
<dbReference type="EMBL" id="JADIVZ010000009">
    <property type="protein sequence ID" value="MBF4163080.1"/>
    <property type="molecule type" value="Genomic_DNA"/>
</dbReference>
<feature type="chain" id="PRO_5037266474" description="C1q domain-containing protein" evidence="1">
    <location>
        <begin position="30"/>
        <end position="231"/>
    </location>
</feature>
<reference evidence="2" key="1">
    <citation type="submission" date="2020-11" db="EMBL/GenBank/DDBJ databases">
        <title>Nocardioides sp. CBS4Y-1, whole genome shotgun sequence.</title>
        <authorList>
            <person name="Tuo L."/>
        </authorList>
    </citation>
    <scope>NUCLEOTIDE SEQUENCE</scope>
    <source>
        <strain evidence="2">CBS4Y-1</strain>
    </source>
</reference>
<sequence length="231" mass="23649">MSKPSRAAVVATVLSAALLAVTANTVSYAAGGKSVLLGKTNKSASTTTLKSTSTKPPLKLVGPGVPMKVGNSKRIDKLNADKLDGFDASDLSPTTLVDTVGAPGDPAPEYSSAETTYALTPGLYRVDLNFVLEGSTAGDPYCYVFPTDQVLVSSDYSNILGTSSTQTFFPVSISGVVEVPEGDSLTFGCEGSSGYTMHSAGRFAVEPVASIGAIAPASIRADQSSGRPIAR</sequence>
<evidence type="ECO:0008006" key="4">
    <source>
        <dbReference type="Google" id="ProtNLM"/>
    </source>
</evidence>
<evidence type="ECO:0000256" key="1">
    <source>
        <dbReference type="SAM" id="SignalP"/>
    </source>
</evidence>
<dbReference type="RefSeq" id="WP_194504339.1">
    <property type="nucleotide sequence ID" value="NZ_JADIVZ010000009.1"/>
</dbReference>
<dbReference type="Proteomes" id="UP000656804">
    <property type="component" value="Unassembled WGS sequence"/>
</dbReference>
<evidence type="ECO:0000313" key="2">
    <source>
        <dbReference type="EMBL" id="MBF4163080.1"/>
    </source>
</evidence>
<organism evidence="2 3">
    <name type="scientific">Nocardioides acrostichi</name>
    <dbReference type="NCBI Taxonomy" id="2784339"/>
    <lineage>
        <taxon>Bacteria</taxon>
        <taxon>Bacillati</taxon>
        <taxon>Actinomycetota</taxon>
        <taxon>Actinomycetes</taxon>
        <taxon>Propionibacteriales</taxon>
        <taxon>Nocardioidaceae</taxon>
        <taxon>Nocardioides</taxon>
    </lineage>
</organism>
<dbReference type="AlphaFoldDB" id="A0A930V3J9"/>
<feature type="signal peptide" evidence="1">
    <location>
        <begin position="1"/>
        <end position="29"/>
    </location>
</feature>
<gene>
    <name evidence="2" type="ORF">ISG29_15400</name>
</gene>
<protein>
    <recommendedName>
        <fullName evidence="4">C1q domain-containing protein</fullName>
    </recommendedName>
</protein>